<accession>A0A842I5Z6</accession>
<protein>
    <submittedName>
        <fullName evidence="1">Uncharacterized protein</fullName>
    </submittedName>
</protein>
<dbReference type="Proteomes" id="UP000555411">
    <property type="component" value="Unassembled WGS sequence"/>
</dbReference>
<dbReference type="RefSeq" id="WP_185796557.1">
    <property type="nucleotide sequence ID" value="NZ_JACLQD010000001.1"/>
</dbReference>
<keyword evidence="2" id="KW-1185">Reference proteome</keyword>
<evidence type="ECO:0000313" key="1">
    <source>
        <dbReference type="EMBL" id="MBC2835001.1"/>
    </source>
</evidence>
<dbReference type="EMBL" id="JACLQD010000001">
    <property type="protein sequence ID" value="MBC2835001.1"/>
    <property type="molecule type" value="Genomic_DNA"/>
</dbReference>
<reference evidence="1 2" key="1">
    <citation type="journal article" date="2017" name="Int. J. Syst. Evol. Microbiol.">
        <title>Gemmobacter straminiformis sp. nov., isolated from an artificial fountain.</title>
        <authorList>
            <person name="Kang J.Y."/>
            <person name="Kim M.J."/>
            <person name="Chun J."/>
            <person name="Son K.P."/>
            <person name="Jahng K.Y."/>
        </authorList>
    </citation>
    <scope>NUCLEOTIDE SEQUENCE [LARGE SCALE GENOMIC DNA]</scope>
    <source>
        <strain evidence="1 2">CAM-8</strain>
    </source>
</reference>
<comment type="caution">
    <text evidence="1">The sequence shown here is derived from an EMBL/GenBank/DDBJ whole genome shotgun (WGS) entry which is preliminary data.</text>
</comment>
<evidence type="ECO:0000313" key="2">
    <source>
        <dbReference type="Proteomes" id="UP000555411"/>
    </source>
</evidence>
<dbReference type="AlphaFoldDB" id="A0A842I5Z6"/>
<proteinExistence type="predicted"/>
<sequence>MRTMMFMSRMFGMIVLMVGVLLAVFVLLDILRIGPNARGFLIGSNLWQELKAIAEALF</sequence>
<organism evidence="1 2">
    <name type="scientific">Paragemmobacter straminiformis</name>
    <dbReference type="NCBI Taxonomy" id="2045119"/>
    <lineage>
        <taxon>Bacteria</taxon>
        <taxon>Pseudomonadati</taxon>
        <taxon>Pseudomonadota</taxon>
        <taxon>Alphaproteobacteria</taxon>
        <taxon>Rhodobacterales</taxon>
        <taxon>Paracoccaceae</taxon>
        <taxon>Paragemmobacter</taxon>
    </lineage>
</organism>
<name>A0A842I5Z6_9RHOB</name>
<gene>
    <name evidence="1" type="ORF">H7F16_05745</name>
</gene>